<dbReference type="Gene3D" id="3.40.50.300">
    <property type="entry name" value="P-loop containing nucleotide triphosphate hydrolases"/>
    <property type="match status" value="1"/>
</dbReference>
<dbReference type="InterPro" id="IPR014721">
    <property type="entry name" value="Ribsml_uS5_D2-typ_fold_subgr"/>
</dbReference>
<dbReference type="InterPro" id="IPR025158">
    <property type="entry name" value="Mg_chelat-rel_C"/>
</dbReference>
<dbReference type="Proteomes" id="UP000469215">
    <property type="component" value="Unassembled WGS sequence"/>
</dbReference>
<dbReference type="Pfam" id="PF13541">
    <property type="entry name" value="ChlI"/>
    <property type="match status" value="1"/>
</dbReference>
<evidence type="ECO:0000256" key="1">
    <source>
        <dbReference type="ARBA" id="ARBA00006354"/>
    </source>
</evidence>
<reference evidence="3 4" key="1">
    <citation type="submission" date="2020-01" db="EMBL/GenBank/DDBJ databases">
        <authorList>
            <person name="Deng T."/>
        </authorList>
    </citation>
    <scope>NUCLEOTIDE SEQUENCE [LARGE SCALE GENOMIC DNA]</scope>
    <source>
        <strain evidence="3 4">5221</strain>
    </source>
</reference>
<dbReference type="GO" id="GO:0005524">
    <property type="term" value="F:ATP binding"/>
    <property type="evidence" value="ECO:0007669"/>
    <property type="project" value="InterPro"/>
</dbReference>
<name>A0A6N9H9B2_9MICO</name>
<comment type="caution">
    <text evidence="3">The sequence shown here is derived from an EMBL/GenBank/DDBJ whole genome shotgun (WGS) entry which is preliminary data.</text>
</comment>
<comment type="similarity">
    <text evidence="1">Belongs to the Mg-chelatase subunits D/I family. ComM subfamily.</text>
</comment>
<dbReference type="EMBL" id="WWEQ01000035">
    <property type="protein sequence ID" value="MYM20092.1"/>
    <property type="molecule type" value="Genomic_DNA"/>
</dbReference>
<organism evidence="3 4">
    <name type="scientific">Brevibacterium rongguiense</name>
    <dbReference type="NCBI Taxonomy" id="2695267"/>
    <lineage>
        <taxon>Bacteria</taxon>
        <taxon>Bacillati</taxon>
        <taxon>Actinomycetota</taxon>
        <taxon>Actinomycetes</taxon>
        <taxon>Micrococcales</taxon>
        <taxon>Brevibacteriaceae</taxon>
        <taxon>Brevibacterium</taxon>
    </lineage>
</organism>
<keyword evidence="4" id="KW-1185">Reference proteome</keyword>
<dbReference type="InterPro" id="IPR027417">
    <property type="entry name" value="P-loop_NTPase"/>
</dbReference>
<dbReference type="InterPro" id="IPR003593">
    <property type="entry name" value="AAA+_ATPase"/>
</dbReference>
<dbReference type="SUPFAM" id="SSF52540">
    <property type="entry name" value="P-loop containing nucleoside triphosphate hydrolases"/>
    <property type="match status" value="1"/>
</dbReference>
<evidence type="ECO:0000313" key="3">
    <source>
        <dbReference type="EMBL" id="MYM20092.1"/>
    </source>
</evidence>
<dbReference type="InterPro" id="IPR000523">
    <property type="entry name" value="Mg_chelatse_chII-like_cat_dom"/>
</dbReference>
<feature type="domain" description="AAA+ ATPase" evidence="2">
    <location>
        <begin position="232"/>
        <end position="416"/>
    </location>
</feature>
<protein>
    <submittedName>
        <fullName evidence="3">YifB family Mg chelatase-like AAA ATPase</fullName>
    </submittedName>
</protein>
<dbReference type="InterPro" id="IPR045006">
    <property type="entry name" value="CHLI-like"/>
</dbReference>
<dbReference type="PANTHER" id="PTHR32039">
    <property type="entry name" value="MAGNESIUM-CHELATASE SUBUNIT CHLI"/>
    <property type="match status" value="1"/>
</dbReference>
<dbReference type="Pfam" id="PF01078">
    <property type="entry name" value="Mg_chelatase"/>
    <property type="match status" value="1"/>
</dbReference>
<dbReference type="InterPro" id="IPR004482">
    <property type="entry name" value="Mg_chelat-rel"/>
</dbReference>
<evidence type="ECO:0000259" key="2">
    <source>
        <dbReference type="SMART" id="SM00382"/>
    </source>
</evidence>
<dbReference type="NCBIfam" id="TIGR00368">
    <property type="entry name" value="YifB family Mg chelatase-like AAA ATPase"/>
    <property type="match status" value="1"/>
</dbReference>
<dbReference type="InterPro" id="IPR020568">
    <property type="entry name" value="Ribosomal_Su5_D2-typ_SF"/>
</dbReference>
<gene>
    <name evidence="3" type="ORF">GSY69_08970</name>
</gene>
<sequence>MEPGRSPRHAREGCAVSAHVGRTAAIALWGLAGTPVQIEASVNSGLPGIDIVGLPDTSVSESRKRIRAAISNLGITLPAQRITVNLSPGSVKKVGTAFDLGIATAILAAAGHLPTGAGAGLVFVGELGLDGRLHPVRGVMPCALAAVRAGFGGCAVPAANSAEARLVPGLKVLGAGNLAEALNALGGQVAVPALPPVSSPPSAAASRPATGDLREVRGHGDARRALEVAAAGGHHLLMIGSPGAGKTLLAGCLPSLLPRLSDVEAVEALALRSIDGTLDAAAAEPERQPPFEAPHHRTSAAAMVGGSRPGTIGVFSRAHRGVLFMDEAPEFHRDVLEALRQPLESGRCDIHRAWGSVSLPARFQLVLAANPCPCGASMGPQGACSCSPMDRRRYRGRLSGPLLDRVDIQLDMLPIAPADLHSGQPSEDSASVARRVARARERQAERFAGQSWALNAQAPGSWLRESFALSRAQTQPLDRALERGSLTMRGYDRIVRIAATIADLDDRSAPDGDDLLAALVLRTREAA</sequence>
<dbReference type="Gene3D" id="3.30.230.10">
    <property type="match status" value="1"/>
</dbReference>
<dbReference type="SMART" id="SM00382">
    <property type="entry name" value="AAA"/>
    <property type="match status" value="1"/>
</dbReference>
<dbReference type="Pfam" id="PF13335">
    <property type="entry name" value="Mg_chelatase_C"/>
    <property type="match status" value="1"/>
</dbReference>
<accession>A0A6N9H9B2</accession>
<proteinExistence type="inferred from homology"/>
<dbReference type="SUPFAM" id="SSF54211">
    <property type="entry name" value="Ribosomal protein S5 domain 2-like"/>
    <property type="match status" value="1"/>
</dbReference>
<dbReference type="PANTHER" id="PTHR32039:SF7">
    <property type="entry name" value="COMPETENCE PROTEIN COMM"/>
    <property type="match status" value="1"/>
</dbReference>
<evidence type="ECO:0000313" key="4">
    <source>
        <dbReference type="Proteomes" id="UP000469215"/>
    </source>
</evidence>
<dbReference type="AlphaFoldDB" id="A0A6N9H9B2"/>